<dbReference type="Gene3D" id="3.80.10.10">
    <property type="entry name" value="Ribonuclease Inhibitor"/>
    <property type="match status" value="1"/>
</dbReference>
<dbReference type="PANTHER" id="PTHR45661">
    <property type="entry name" value="SURFACE ANTIGEN"/>
    <property type="match status" value="1"/>
</dbReference>
<dbReference type="Pfam" id="PF13306">
    <property type="entry name" value="LRR_5"/>
    <property type="match status" value="1"/>
</dbReference>
<protein>
    <submittedName>
        <fullName evidence="2">Uncharacterized protein</fullName>
    </submittedName>
</protein>
<dbReference type="EMBL" id="UGTI01000001">
    <property type="protein sequence ID" value="SUB77595.1"/>
    <property type="molecule type" value="Genomic_DNA"/>
</dbReference>
<dbReference type="InterPro" id="IPR032675">
    <property type="entry name" value="LRR_dom_sf"/>
</dbReference>
<dbReference type="SUPFAM" id="SSF52058">
    <property type="entry name" value="L domain-like"/>
    <property type="match status" value="1"/>
</dbReference>
<reference evidence="2 3" key="1">
    <citation type="submission" date="2018-06" db="EMBL/GenBank/DDBJ databases">
        <authorList>
            <consortium name="Pathogen Informatics"/>
            <person name="Doyle S."/>
        </authorList>
    </citation>
    <scope>NUCLEOTIDE SEQUENCE [LARGE SCALE GENOMIC DNA]</scope>
    <source>
        <strain evidence="2 3">NCTC13100</strain>
    </source>
</reference>
<dbReference type="PANTHER" id="PTHR45661:SF3">
    <property type="entry name" value="IG-LIKE DOMAIN-CONTAINING PROTEIN"/>
    <property type="match status" value="1"/>
</dbReference>
<dbReference type="Proteomes" id="UP000254263">
    <property type="component" value="Unassembled WGS sequence"/>
</dbReference>
<dbReference type="InterPro" id="IPR053139">
    <property type="entry name" value="Surface_bspA-like"/>
</dbReference>
<dbReference type="PROSITE" id="PS51257">
    <property type="entry name" value="PROKAR_LIPOPROTEIN"/>
    <property type="match status" value="1"/>
</dbReference>
<evidence type="ECO:0000313" key="2">
    <source>
        <dbReference type="EMBL" id="SUB77595.1"/>
    </source>
</evidence>
<dbReference type="RefSeq" id="WP_018361046.1">
    <property type="nucleotide sequence ID" value="NZ_UGTI01000001.1"/>
</dbReference>
<name>A0A379DIN0_9PORP</name>
<dbReference type="Pfam" id="PF14064">
    <property type="entry name" value="HmuY"/>
    <property type="match status" value="1"/>
</dbReference>
<proteinExistence type="predicted"/>
<keyword evidence="1" id="KW-0732">Signal</keyword>
<feature type="signal peptide" evidence="1">
    <location>
        <begin position="1"/>
        <end position="21"/>
    </location>
</feature>
<evidence type="ECO:0000313" key="3">
    <source>
        <dbReference type="Proteomes" id="UP000254263"/>
    </source>
</evidence>
<dbReference type="InterPro" id="IPR025921">
    <property type="entry name" value="HmuY"/>
</dbReference>
<organism evidence="2 3">
    <name type="scientific">Porphyromonas macacae</name>
    <dbReference type="NCBI Taxonomy" id="28115"/>
    <lineage>
        <taxon>Bacteria</taxon>
        <taxon>Pseudomonadati</taxon>
        <taxon>Bacteroidota</taxon>
        <taxon>Bacteroidia</taxon>
        <taxon>Bacteroidales</taxon>
        <taxon>Porphyromonadaceae</taxon>
        <taxon>Porphyromonas</taxon>
    </lineage>
</organism>
<sequence>MKKSFKFLTLGLYLLSTLALVSCEKKEDGPKAETKPVGTVNAQIKISDGAEKSEFVYFSFMKTKQVAIAPEKVKTDTDWDLAFLDINGRTNGGQSGAGKAAVYRTEYDDFEGIKSAEPFIADKSEWVLDKVQETTSYGKMPPKQVKDSFNKHLIKGWYEFDMSGGMPPKFIITKDVYIIRTAKGDYVKLQFLAVEYENKKLSAIKFRYAYISETGKNNVTPKKRDGEVILSEVKTGMVEEALKNEKVENIKILTIKKSTLNQADINAIKKLPKLEELDLHKATLSIDTYDKGFKDSKVIKKLIAPQNLEATGLGWFGYMSQLEEIVFPGTALKSIGNGTFSMSRKLSKIELPESLEIIEPDAFYATAIAKIKVPEKVKHIPSGCFFYCKQLKEVYLPKSIISLGDAAFGSCTELEKIVFASSTPPAFAINPETKKPVFPFNGLTWKKGEKRFFCFYVPKGSVSAYLNKWGWKEKDAAYFEEYEPKK</sequence>
<feature type="chain" id="PRO_5016862383" evidence="1">
    <location>
        <begin position="22"/>
        <end position="486"/>
    </location>
</feature>
<gene>
    <name evidence="2" type="ORF">NCTC13100_00722</name>
</gene>
<evidence type="ECO:0000256" key="1">
    <source>
        <dbReference type="SAM" id="SignalP"/>
    </source>
</evidence>
<dbReference type="Gene3D" id="3.40.50.12480">
    <property type="match status" value="1"/>
</dbReference>
<dbReference type="InterPro" id="IPR026906">
    <property type="entry name" value="LRR_5"/>
</dbReference>
<accession>A0A379DIN0</accession>
<dbReference type="CDD" id="cd12105">
    <property type="entry name" value="HmuY"/>
    <property type="match status" value="1"/>
</dbReference>
<dbReference type="AlphaFoldDB" id="A0A379DIN0"/>